<dbReference type="InterPro" id="IPR017856">
    <property type="entry name" value="Integrase-like_N"/>
</dbReference>
<dbReference type="NCBIfam" id="NF001030">
    <property type="entry name" value="PRK00110.1"/>
    <property type="match status" value="1"/>
</dbReference>
<gene>
    <name evidence="9" type="ORF">ACFSJU_08955</name>
</gene>
<dbReference type="RefSeq" id="WP_255903445.1">
    <property type="nucleotide sequence ID" value="NZ_JAFMZO010000003.1"/>
</dbReference>
<dbReference type="SUPFAM" id="SSF75625">
    <property type="entry name" value="YebC-like"/>
    <property type="match status" value="1"/>
</dbReference>
<keyword evidence="10" id="KW-1185">Reference proteome</keyword>
<evidence type="ECO:0000256" key="5">
    <source>
        <dbReference type="ARBA" id="ARBA00023163"/>
    </source>
</evidence>
<comment type="subcellular location">
    <subcellularLocation>
        <location evidence="6">Cytoplasm</location>
    </subcellularLocation>
</comment>
<proteinExistence type="inferred from homology"/>
<dbReference type="GO" id="GO:0003677">
    <property type="term" value="F:DNA binding"/>
    <property type="evidence" value="ECO:0007669"/>
    <property type="project" value="UniProtKB-KW"/>
</dbReference>
<feature type="domain" description="TACO1/YebC-like N-terminal" evidence="8">
    <location>
        <begin position="4"/>
        <end position="73"/>
    </location>
</feature>
<dbReference type="NCBIfam" id="NF009044">
    <property type="entry name" value="PRK12378.1"/>
    <property type="match status" value="1"/>
</dbReference>
<keyword evidence="4 6" id="KW-0238">DNA-binding</keyword>
<evidence type="ECO:0000256" key="6">
    <source>
        <dbReference type="HAMAP-Rule" id="MF_00693"/>
    </source>
</evidence>
<evidence type="ECO:0000259" key="8">
    <source>
        <dbReference type="Pfam" id="PF20772"/>
    </source>
</evidence>
<dbReference type="InterPro" id="IPR002876">
    <property type="entry name" value="Transcrip_reg_TACO1-like"/>
</dbReference>
<dbReference type="PANTHER" id="PTHR12532">
    <property type="entry name" value="TRANSLATIONAL ACTIVATOR OF CYTOCHROME C OXIDASE 1"/>
    <property type="match status" value="1"/>
</dbReference>
<dbReference type="InterPro" id="IPR026564">
    <property type="entry name" value="Transcrip_reg_TACO1-like_dom3"/>
</dbReference>
<feature type="domain" description="TACO1/YebC-like second and third" evidence="7">
    <location>
        <begin position="79"/>
        <end position="240"/>
    </location>
</feature>
<dbReference type="HAMAP" id="MF_00693">
    <property type="entry name" value="Transcrip_reg_TACO1"/>
    <property type="match status" value="1"/>
</dbReference>
<dbReference type="Pfam" id="PF01709">
    <property type="entry name" value="Transcrip_reg"/>
    <property type="match status" value="1"/>
</dbReference>
<evidence type="ECO:0000256" key="3">
    <source>
        <dbReference type="ARBA" id="ARBA00023015"/>
    </source>
</evidence>
<dbReference type="Proteomes" id="UP001597387">
    <property type="component" value="Unassembled WGS sequence"/>
</dbReference>
<accession>A0ABW4ZL04</accession>
<evidence type="ECO:0000256" key="2">
    <source>
        <dbReference type="ARBA" id="ARBA00022490"/>
    </source>
</evidence>
<comment type="similarity">
    <text evidence="1 6">Belongs to the TACO1 family.</text>
</comment>
<dbReference type="EMBL" id="JBHUHZ010000001">
    <property type="protein sequence ID" value="MFD2162521.1"/>
    <property type="molecule type" value="Genomic_DNA"/>
</dbReference>
<evidence type="ECO:0000313" key="10">
    <source>
        <dbReference type="Proteomes" id="UP001597387"/>
    </source>
</evidence>
<evidence type="ECO:0000259" key="7">
    <source>
        <dbReference type="Pfam" id="PF01709"/>
    </source>
</evidence>
<dbReference type="InterPro" id="IPR048300">
    <property type="entry name" value="TACO1_YebC-like_2nd/3rd_dom"/>
</dbReference>
<evidence type="ECO:0000256" key="1">
    <source>
        <dbReference type="ARBA" id="ARBA00008724"/>
    </source>
</evidence>
<protein>
    <recommendedName>
        <fullName evidence="6">Probable transcriptional regulatory protein ACFSJU_08955</fullName>
    </recommendedName>
</protein>
<evidence type="ECO:0000256" key="4">
    <source>
        <dbReference type="ARBA" id="ARBA00023125"/>
    </source>
</evidence>
<dbReference type="Gene3D" id="3.30.70.980">
    <property type="match status" value="2"/>
</dbReference>
<reference evidence="10" key="1">
    <citation type="journal article" date="2019" name="Int. J. Syst. Evol. Microbiol.">
        <title>The Global Catalogue of Microorganisms (GCM) 10K type strain sequencing project: providing services to taxonomists for standard genome sequencing and annotation.</title>
        <authorList>
            <consortium name="The Broad Institute Genomics Platform"/>
            <consortium name="The Broad Institute Genome Sequencing Center for Infectious Disease"/>
            <person name="Wu L."/>
            <person name="Ma J."/>
        </authorList>
    </citation>
    <scope>NUCLEOTIDE SEQUENCE [LARGE SCALE GENOMIC DNA]</scope>
    <source>
        <strain evidence="10">KCTC 42217</strain>
    </source>
</reference>
<name>A0ABW4ZL04_9SPHI</name>
<evidence type="ECO:0000313" key="9">
    <source>
        <dbReference type="EMBL" id="MFD2162521.1"/>
    </source>
</evidence>
<dbReference type="NCBIfam" id="TIGR01033">
    <property type="entry name" value="YebC/PmpR family DNA-binding transcriptional regulator"/>
    <property type="match status" value="1"/>
</dbReference>
<dbReference type="PANTHER" id="PTHR12532:SF6">
    <property type="entry name" value="TRANSCRIPTIONAL REGULATORY PROTEIN YEBC-RELATED"/>
    <property type="match status" value="1"/>
</dbReference>
<dbReference type="InterPro" id="IPR049083">
    <property type="entry name" value="TACO1_YebC_N"/>
</dbReference>
<sequence>MGRAFEFRKERKFKRWAKMAVQFTRLGKEIVMAVKSGGPNPETNSRLRTAIQNSKAVNMPKDRVDAAIKRASNKDDSNYEELVYEGYAQHGVAILIETATDNTNRTVANVRSYFNKTGGTLGKTGSLDFIFNRKAVFRFVPPEDLDLEELEFELIDAGLEDLYIEADEEGNDIGVIHTAFEDFGKMQKALEEKGFEMKSAKLERIALSHTDVTEEQAVDVFKLIDKLEEDDDVQAVYHNMAE</sequence>
<keyword evidence="3 6" id="KW-0805">Transcription regulation</keyword>
<dbReference type="InterPro" id="IPR029072">
    <property type="entry name" value="YebC-like"/>
</dbReference>
<organism evidence="9 10">
    <name type="scientific">Paradesertivirga mongoliensis</name>
    <dbReference type="NCBI Taxonomy" id="2100740"/>
    <lineage>
        <taxon>Bacteria</taxon>
        <taxon>Pseudomonadati</taxon>
        <taxon>Bacteroidota</taxon>
        <taxon>Sphingobacteriia</taxon>
        <taxon>Sphingobacteriales</taxon>
        <taxon>Sphingobacteriaceae</taxon>
        <taxon>Paradesertivirga</taxon>
    </lineage>
</organism>
<keyword evidence="5 6" id="KW-0804">Transcription</keyword>
<comment type="caution">
    <text evidence="9">The sequence shown here is derived from an EMBL/GenBank/DDBJ whole genome shotgun (WGS) entry which is preliminary data.</text>
</comment>
<keyword evidence="2 6" id="KW-0963">Cytoplasm</keyword>
<dbReference type="Pfam" id="PF20772">
    <property type="entry name" value="TACO1_YebC_N"/>
    <property type="match status" value="1"/>
</dbReference>
<dbReference type="Gene3D" id="1.10.10.200">
    <property type="match status" value="1"/>
</dbReference>